<name>A0ABD0J3M0_9CAEN</name>
<dbReference type="Proteomes" id="UP001519460">
    <property type="component" value="Unassembled WGS sequence"/>
</dbReference>
<keyword evidence="3" id="KW-1185">Reference proteome</keyword>
<feature type="region of interest" description="Disordered" evidence="1">
    <location>
        <begin position="50"/>
        <end position="88"/>
    </location>
</feature>
<comment type="caution">
    <text evidence="2">The sequence shown here is derived from an EMBL/GenBank/DDBJ whole genome shotgun (WGS) entry which is preliminary data.</text>
</comment>
<accession>A0ABD0J3M0</accession>
<dbReference type="AlphaFoldDB" id="A0ABD0J3M0"/>
<dbReference type="EMBL" id="JACVVK020000671">
    <property type="protein sequence ID" value="KAK7457321.1"/>
    <property type="molecule type" value="Genomic_DNA"/>
</dbReference>
<reference evidence="2 3" key="1">
    <citation type="journal article" date="2023" name="Sci. Data">
        <title>Genome assembly of the Korean intertidal mud-creeper Batillaria attramentaria.</title>
        <authorList>
            <person name="Patra A.K."/>
            <person name="Ho P.T."/>
            <person name="Jun S."/>
            <person name="Lee S.J."/>
            <person name="Kim Y."/>
            <person name="Won Y.J."/>
        </authorList>
    </citation>
    <scope>NUCLEOTIDE SEQUENCE [LARGE SCALE GENOMIC DNA]</scope>
    <source>
        <strain evidence="2">Wonlab-2016</strain>
    </source>
</reference>
<feature type="compositionally biased region" description="Basic and acidic residues" evidence="1">
    <location>
        <begin position="58"/>
        <end position="77"/>
    </location>
</feature>
<evidence type="ECO:0000256" key="1">
    <source>
        <dbReference type="SAM" id="MobiDB-lite"/>
    </source>
</evidence>
<gene>
    <name evidence="2" type="ORF">BaRGS_00039210</name>
</gene>
<proteinExistence type="predicted"/>
<feature type="non-terminal residue" evidence="2">
    <location>
        <position position="1"/>
    </location>
</feature>
<sequence length="88" mass="10141">WAAPCLSHACLVLRACSRHCFSLAFIQQSYLSIHHPDDVRMVRHQETISSTMTCHGPRYTEPRHSDRQQNTTDREEPLTQTQSSMTTN</sequence>
<organism evidence="2 3">
    <name type="scientific">Batillaria attramentaria</name>
    <dbReference type="NCBI Taxonomy" id="370345"/>
    <lineage>
        <taxon>Eukaryota</taxon>
        <taxon>Metazoa</taxon>
        <taxon>Spiralia</taxon>
        <taxon>Lophotrochozoa</taxon>
        <taxon>Mollusca</taxon>
        <taxon>Gastropoda</taxon>
        <taxon>Caenogastropoda</taxon>
        <taxon>Sorbeoconcha</taxon>
        <taxon>Cerithioidea</taxon>
        <taxon>Batillariidae</taxon>
        <taxon>Batillaria</taxon>
    </lineage>
</organism>
<evidence type="ECO:0000313" key="3">
    <source>
        <dbReference type="Proteomes" id="UP001519460"/>
    </source>
</evidence>
<protein>
    <submittedName>
        <fullName evidence="2">Uncharacterized protein</fullName>
    </submittedName>
</protein>
<evidence type="ECO:0000313" key="2">
    <source>
        <dbReference type="EMBL" id="KAK7457321.1"/>
    </source>
</evidence>
<feature type="compositionally biased region" description="Polar residues" evidence="1">
    <location>
        <begin position="78"/>
        <end position="88"/>
    </location>
</feature>